<proteinExistence type="inferred from homology"/>
<gene>
    <name evidence="3" type="ORF">EOE67_06200</name>
</gene>
<dbReference type="AlphaFoldDB" id="A0A437R1L8"/>
<dbReference type="Pfam" id="PF00106">
    <property type="entry name" value="adh_short"/>
    <property type="match status" value="1"/>
</dbReference>
<dbReference type="Gene3D" id="3.40.50.720">
    <property type="entry name" value="NAD(P)-binding Rossmann-like Domain"/>
    <property type="match status" value="1"/>
</dbReference>
<organism evidence="3 4">
    <name type="scientific">Rheinheimera riviphila</name>
    <dbReference type="NCBI Taxonomy" id="1834037"/>
    <lineage>
        <taxon>Bacteria</taxon>
        <taxon>Pseudomonadati</taxon>
        <taxon>Pseudomonadota</taxon>
        <taxon>Gammaproteobacteria</taxon>
        <taxon>Chromatiales</taxon>
        <taxon>Chromatiaceae</taxon>
        <taxon>Rheinheimera</taxon>
    </lineage>
</organism>
<dbReference type="PROSITE" id="PS00061">
    <property type="entry name" value="ADH_SHORT"/>
    <property type="match status" value="1"/>
</dbReference>
<dbReference type="PRINTS" id="PR00081">
    <property type="entry name" value="GDHRDH"/>
</dbReference>
<sequence length="259" mass="28282">MQKCCLITGASSGLGRALALQYAAAGWQVLAIARSGERLQQLSQQSPWIQCLQLDLSDSAAVAASVPQISQLLPRLDLVILNAGTCEYVDAPDFELAAFDRTFAVNFFSVVAAVKYWLPLLVTSQRPQLAVVSSLAWLFPFTKAQAYGASKAALSYFTDSLRLDIADKGIQVSLIEPGFVDTPLTRKNDFAMPFMLPVEHAAARVMTAIDAGKLRYRFPKRLAFSLSLLNLLPYHLRQKVAAGMKSDQKNAAKGDLKID</sequence>
<comment type="similarity">
    <text evidence="1">Belongs to the short-chain dehydrogenases/reductases (SDR) family.</text>
</comment>
<dbReference type="GO" id="GO:0016491">
    <property type="term" value="F:oxidoreductase activity"/>
    <property type="evidence" value="ECO:0007669"/>
    <property type="project" value="UniProtKB-KW"/>
</dbReference>
<keyword evidence="2" id="KW-0560">Oxidoreductase</keyword>
<dbReference type="RefSeq" id="WP_127698167.1">
    <property type="nucleotide sequence ID" value="NZ_SACS01000004.1"/>
</dbReference>
<protein>
    <submittedName>
        <fullName evidence="3">SDR family NAD(P)-dependent oxidoreductase</fullName>
    </submittedName>
</protein>
<accession>A0A437R1L8</accession>
<name>A0A437R1L8_9GAMM</name>
<keyword evidence="4" id="KW-1185">Reference proteome</keyword>
<dbReference type="InterPro" id="IPR036291">
    <property type="entry name" value="NAD(P)-bd_dom_sf"/>
</dbReference>
<dbReference type="SUPFAM" id="SSF51735">
    <property type="entry name" value="NAD(P)-binding Rossmann-fold domains"/>
    <property type="match status" value="1"/>
</dbReference>
<dbReference type="PANTHER" id="PTHR44196">
    <property type="entry name" value="DEHYDROGENASE/REDUCTASE SDR FAMILY MEMBER 7B"/>
    <property type="match status" value="1"/>
</dbReference>
<reference evidence="3 4" key="1">
    <citation type="submission" date="2019-01" db="EMBL/GenBank/DDBJ databases">
        <authorList>
            <person name="Chen W.-M."/>
        </authorList>
    </citation>
    <scope>NUCLEOTIDE SEQUENCE [LARGE SCALE GENOMIC DNA]</scope>
    <source>
        <strain evidence="3 4">KYPC3</strain>
    </source>
</reference>
<evidence type="ECO:0000313" key="3">
    <source>
        <dbReference type="EMBL" id="RVU40630.1"/>
    </source>
</evidence>
<comment type="caution">
    <text evidence="3">The sequence shown here is derived from an EMBL/GenBank/DDBJ whole genome shotgun (WGS) entry which is preliminary data.</text>
</comment>
<dbReference type="InterPro" id="IPR020904">
    <property type="entry name" value="Sc_DH/Rdtase_CS"/>
</dbReference>
<dbReference type="Proteomes" id="UP000283077">
    <property type="component" value="Unassembled WGS sequence"/>
</dbReference>
<dbReference type="GO" id="GO:0016020">
    <property type="term" value="C:membrane"/>
    <property type="evidence" value="ECO:0007669"/>
    <property type="project" value="TreeGrafter"/>
</dbReference>
<dbReference type="InterPro" id="IPR002347">
    <property type="entry name" value="SDR_fam"/>
</dbReference>
<dbReference type="EMBL" id="SACS01000004">
    <property type="protein sequence ID" value="RVU40630.1"/>
    <property type="molecule type" value="Genomic_DNA"/>
</dbReference>
<dbReference type="PANTHER" id="PTHR44196:SF1">
    <property type="entry name" value="DEHYDROGENASE_REDUCTASE SDR FAMILY MEMBER 7B"/>
    <property type="match status" value="1"/>
</dbReference>
<evidence type="ECO:0000256" key="2">
    <source>
        <dbReference type="ARBA" id="ARBA00023002"/>
    </source>
</evidence>
<evidence type="ECO:0000256" key="1">
    <source>
        <dbReference type="ARBA" id="ARBA00006484"/>
    </source>
</evidence>
<dbReference type="OrthoDB" id="335726at2"/>
<evidence type="ECO:0000313" key="4">
    <source>
        <dbReference type="Proteomes" id="UP000283077"/>
    </source>
</evidence>